<evidence type="ECO:0000313" key="2">
    <source>
        <dbReference type="Proteomes" id="UP000887563"/>
    </source>
</evidence>
<dbReference type="Proteomes" id="UP000887563">
    <property type="component" value="Unplaced"/>
</dbReference>
<dbReference type="WBParaSite" id="Minc3s00024g01549">
    <property type="protein sequence ID" value="Minc3s00024g01549"/>
    <property type="gene ID" value="Minc3s00024g01549"/>
</dbReference>
<protein>
    <submittedName>
        <fullName evidence="3">Candidate secreted effector</fullName>
    </submittedName>
</protein>
<evidence type="ECO:0000256" key="1">
    <source>
        <dbReference type="SAM" id="MobiDB-lite"/>
    </source>
</evidence>
<organism evidence="2 3">
    <name type="scientific">Meloidogyne incognita</name>
    <name type="common">Southern root-knot nematode worm</name>
    <name type="synonym">Oxyuris incognita</name>
    <dbReference type="NCBI Taxonomy" id="6306"/>
    <lineage>
        <taxon>Eukaryota</taxon>
        <taxon>Metazoa</taxon>
        <taxon>Ecdysozoa</taxon>
        <taxon>Nematoda</taxon>
        <taxon>Chromadorea</taxon>
        <taxon>Rhabditida</taxon>
        <taxon>Tylenchina</taxon>
        <taxon>Tylenchomorpha</taxon>
        <taxon>Tylenchoidea</taxon>
        <taxon>Meloidogynidae</taxon>
        <taxon>Meloidogyninae</taxon>
        <taxon>Meloidogyne</taxon>
        <taxon>Meloidogyne incognita group</taxon>
    </lineage>
</organism>
<keyword evidence="2" id="KW-1185">Reference proteome</keyword>
<sequence>MFTYSSNITSKSMTNILTTKKAAELVISGGEDERICDRQKKRFFGSIISPSTTTTTKVQSKTERNNKCSTSPLSSSKSIITRSKSCQSTCRLKPVLKNSNSNKPIVDRCWWIESESDIPCIIDDENNLNGLIQQRPHSAMMNEKWRLANNNNKLSSRMTFSGRSEDVLMTTIGSRSNASTTGTLNSFLLVRDFLIMFLVRE</sequence>
<dbReference type="AlphaFoldDB" id="A0A914KJJ0"/>
<proteinExistence type="predicted"/>
<feature type="region of interest" description="Disordered" evidence="1">
    <location>
        <begin position="55"/>
        <end position="75"/>
    </location>
</feature>
<reference evidence="3" key="1">
    <citation type="submission" date="2022-11" db="UniProtKB">
        <authorList>
            <consortium name="WormBaseParasite"/>
        </authorList>
    </citation>
    <scope>IDENTIFICATION</scope>
</reference>
<evidence type="ECO:0000313" key="3">
    <source>
        <dbReference type="WBParaSite" id="Minc3s00024g01549"/>
    </source>
</evidence>
<accession>A0A914KJJ0</accession>
<name>A0A914KJJ0_MELIC</name>